<dbReference type="AlphaFoldDB" id="A0A919F734"/>
<feature type="active site" description="Charge relay system" evidence="6">
    <location>
        <position position="322"/>
    </location>
</feature>
<dbReference type="PRINTS" id="PR00723">
    <property type="entry name" value="SUBTILISIN"/>
</dbReference>
<dbReference type="Pfam" id="PF00082">
    <property type="entry name" value="Peptidase_S8"/>
    <property type="match status" value="1"/>
</dbReference>
<gene>
    <name evidence="9" type="ORF">GCM10009090_14820</name>
</gene>
<organism evidence="9 10">
    <name type="scientific">Xanthomonas boreopolis</name>
    <dbReference type="NCBI Taxonomy" id="86183"/>
    <lineage>
        <taxon>Bacteria</taxon>
        <taxon>Pseudomonadati</taxon>
        <taxon>Pseudomonadota</taxon>
        <taxon>Gammaproteobacteria</taxon>
        <taxon>Lysobacterales</taxon>
        <taxon>Lysobacteraceae</taxon>
        <taxon>Xanthomonas</taxon>
    </lineage>
</organism>
<evidence type="ECO:0000313" key="9">
    <source>
        <dbReference type="EMBL" id="GHH51896.1"/>
    </source>
</evidence>
<dbReference type="PROSITE" id="PS00136">
    <property type="entry name" value="SUBTILASE_ASP"/>
    <property type="match status" value="1"/>
</dbReference>
<evidence type="ECO:0000256" key="7">
    <source>
        <dbReference type="SAM" id="MobiDB-lite"/>
    </source>
</evidence>
<dbReference type="Pfam" id="PF12951">
    <property type="entry name" value="PATR"/>
    <property type="match status" value="1"/>
</dbReference>
<reference evidence="9" key="2">
    <citation type="submission" date="2020-09" db="EMBL/GenBank/DDBJ databases">
        <authorList>
            <person name="Sun Q."/>
            <person name="Ohkuma M."/>
        </authorList>
    </citation>
    <scope>NUCLEOTIDE SEQUENCE</scope>
    <source>
        <strain evidence="9">JCM 13306</strain>
    </source>
</reference>
<dbReference type="InterPro" id="IPR050131">
    <property type="entry name" value="Peptidase_S8_subtilisin-like"/>
</dbReference>
<protein>
    <submittedName>
        <fullName evidence="9">Serine protease</fullName>
    </submittedName>
</protein>
<dbReference type="PANTHER" id="PTHR43806:SF11">
    <property type="entry name" value="CEREVISIN-RELATED"/>
    <property type="match status" value="1"/>
</dbReference>
<evidence type="ECO:0000259" key="8">
    <source>
        <dbReference type="PROSITE" id="PS51208"/>
    </source>
</evidence>
<dbReference type="PANTHER" id="PTHR43806">
    <property type="entry name" value="PEPTIDASE S8"/>
    <property type="match status" value="1"/>
</dbReference>
<reference evidence="9" key="1">
    <citation type="journal article" date="2014" name="Int. J. Syst. Evol. Microbiol.">
        <title>Complete genome sequence of Corynebacterium casei LMG S-19264T (=DSM 44701T), isolated from a smear-ripened cheese.</title>
        <authorList>
            <consortium name="US DOE Joint Genome Institute (JGI-PGF)"/>
            <person name="Walter F."/>
            <person name="Albersmeier A."/>
            <person name="Kalinowski J."/>
            <person name="Ruckert C."/>
        </authorList>
    </citation>
    <scope>NUCLEOTIDE SEQUENCE</scope>
    <source>
        <strain evidence="9">JCM 13306</strain>
    </source>
</reference>
<evidence type="ECO:0000256" key="6">
    <source>
        <dbReference type="PROSITE-ProRule" id="PRU01240"/>
    </source>
</evidence>
<dbReference type="PROSITE" id="PS51257">
    <property type="entry name" value="PROKAR_LIPOPROTEIN"/>
    <property type="match status" value="1"/>
</dbReference>
<dbReference type="RefSeq" id="WP_434028964.1">
    <property type="nucleotide sequence ID" value="NZ_BNBA01000009.1"/>
</dbReference>
<name>A0A919F734_9XANT</name>
<dbReference type="InterPro" id="IPR023828">
    <property type="entry name" value="Peptidase_S8_Ser-AS"/>
</dbReference>
<keyword evidence="5 6" id="KW-0720">Serine protease</keyword>
<proteinExistence type="inferred from homology"/>
<dbReference type="SUPFAM" id="SSF103515">
    <property type="entry name" value="Autotransporter"/>
    <property type="match status" value="1"/>
</dbReference>
<comment type="similarity">
    <text evidence="1 6">Belongs to the peptidase S8 family.</text>
</comment>
<dbReference type="Pfam" id="PF03797">
    <property type="entry name" value="Autotransporter"/>
    <property type="match status" value="1"/>
</dbReference>
<dbReference type="EMBL" id="BNBA01000009">
    <property type="protein sequence ID" value="GHH51896.1"/>
    <property type="molecule type" value="Genomic_DNA"/>
</dbReference>
<evidence type="ECO:0000256" key="4">
    <source>
        <dbReference type="ARBA" id="ARBA00022801"/>
    </source>
</evidence>
<dbReference type="InterPro" id="IPR005546">
    <property type="entry name" value="Autotransporte_beta"/>
</dbReference>
<dbReference type="Proteomes" id="UP000623958">
    <property type="component" value="Unassembled WGS sequence"/>
</dbReference>
<dbReference type="GO" id="GO:0006508">
    <property type="term" value="P:proteolysis"/>
    <property type="evidence" value="ECO:0007669"/>
    <property type="project" value="UniProtKB-KW"/>
</dbReference>
<feature type="region of interest" description="Disordered" evidence="7">
    <location>
        <begin position="24"/>
        <end position="63"/>
    </location>
</feature>
<dbReference type="InterPro" id="IPR036852">
    <property type="entry name" value="Peptidase_S8/S53_dom_sf"/>
</dbReference>
<dbReference type="GO" id="GO:0004252">
    <property type="term" value="F:serine-type endopeptidase activity"/>
    <property type="evidence" value="ECO:0007669"/>
    <property type="project" value="UniProtKB-UniRule"/>
</dbReference>
<dbReference type="Gene3D" id="2.40.128.130">
    <property type="entry name" value="Autotransporter beta-domain"/>
    <property type="match status" value="1"/>
</dbReference>
<evidence type="ECO:0000256" key="2">
    <source>
        <dbReference type="ARBA" id="ARBA00022670"/>
    </source>
</evidence>
<keyword evidence="2 6" id="KW-0645">Protease</keyword>
<dbReference type="NCBIfam" id="TIGR02601">
    <property type="entry name" value="autotrns_rpt"/>
    <property type="match status" value="1"/>
</dbReference>
<feature type="active site" description="Charge relay system" evidence="6">
    <location>
        <position position="91"/>
    </location>
</feature>
<dbReference type="SUPFAM" id="SSF52743">
    <property type="entry name" value="Subtilisin-like"/>
    <property type="match status" value="1"/>
</dbReference>
<dbReference type="Gene3D" id="3.40.50.200">
    <property type="entry name" value="Peptidase S8/S53 domain"/>
    <property type="match status" value="1"/>
</dbReference>
<keyword evidence="10" id="KW-1185">Reference proteome</keyword>
<dbReference type="InterPro" id="IPR034061">
    <property type="entry name" value="Peptidases_S8_Autotransporter"/>
</dbReference>
<accession>A0A919F734</accession>
<feature type="active site" description="Charge relay system" evidence="6">
    <location>
        <position position="127"/>
    </location>
</feature>
<dbReference type="InterPro" id="IPR000209">
    <property type="entry name" value="Peptidase_S8/S53_dom"/>
</dbReference>
<dbReference type="SMART" id="SM00869">
    <property type="entry name" value="Autotransporter"/>
    <property type="match status" value="1"/>
</dbReference>
<evidence type="ECO:0000256" key="5">
    <source>
        <dbReference type="ARBA" id="ARBA00022825"/>
    </source>
</evidence>
<dbReference type="InterPro" id="IPR023827">
    <property type="entry name" value="Peptidase_S8_Asp-AS"/>
</dbReference>
<keyword evidence="3" id="KW-0732">Signal</keyword>
<dbReference type="InterPro" id="IPR015500">
    <property type="entry name" value="Peptidase_S8_subtilisin-rel"/>
</dbReference>
<keyword evidence="4 6" id="KW-0378">Hydrolase</keyword>
<dbReference type="PROSITE" id="PS00138">
    <property type="entry name" value="SUBTILASE_SER"/>
    <property type="match status" value="1"/>
</dbReference>
<dbReference type="CDD" id="cd04848">
    <property type="entry name" value="Peptidases_S8_Autotransporter_serine_protease_like"/>
    <property type="match status" value="1"/>
</dbReference>
<dbReference type="InterPro" id="IPR013425">
    <property type="entry name" value="Autotrns_rpt"/>
</dbReference>
<comment type="caution">
    <text evidence="9">The sequence shown here is derived from an EMBL/GenBank/DDBJ whole genome shotgun (WGS) entry which is preliminary data.</text>
</comment>
<dbReference type="PROSITE" id="PS51208">
    <property type="entry name" value="AUTOTRANSPORTER"/>
    <property type="match status" value="1"/>
</dbReference>
<sequence length="938" mass="96414">MNEVRAARTLLASALALALVGCGGGGGGGSVRPEPPPASPPPAPPPTTPPPTTPPPSTPQPAVDAHLALTDTRPAHDLGYTGAGYRIGVVDTGVNRNHPALQGRVVANYTYVDPSANNLRVDDVVGHGTTVAQLAAGAPVGNWPGGIAPGAQIVSARIINDKEPEDDGSGEGNEVNGALGLQAVHDDLVAAGVRIMNNSWAGLYWTNPSATAPIANEYRNFIFANDGLVVFAAGNDGRSDPSDMAALPSQPGPNGTRPAADLERGWLAVAALDTANPSRLADYSNACGVAMRYCLVAPGTSMFTGHDDTAGSISYWYGSGTSFAAPLVSGAAALVWQAFPYFNNDLVRQTLLGTATDLGAPGVDPVFGYGLLDVGRAVLGPAKFDWGDVSVSFDGTSTWSNPISGGGGLVKRGTGTLVLASTLNTFEGRTQVLEGTLQSASLGGAASIANGATLSASYRIGGSVDNAGTLQLGEGTLGVSGNYVQAADARLALNVGDWLHASGSASIAGELQVLGKRGYVSLNTAYTVLRADAGLSGTFARLTWGPGVFVGQGTLAYDANTAYITLQRLDVATAAAALPGITAASLASATRVEQAFRQIDAQQQGAAPVAGDFVRSAAALQQSADAKQALASLQSLSGQAHAEAMTATFDAVDLGRRALSQHFGAVAWSGGTRGGTWRQALGGTGQGSFAGIGGALAGWMVGHDFMQGDGGVAGFAFGEARMSDATLPSSRDRNRQVQAQAYWGRRGDHLYALGQVGSGQVHRQIARELQFGQARAETSVDYGARFFSASLEAGYRWQRAGLVLAPYLGADHVRIDSDGFSEQGGEGFGLRADADTADRTQVLAGLRGEYRWRGLALGAYAEWQQALASNGLSRQVGFVGADAWGTLADLQPGRSGGLFGFSVQAPLGRLGALGLGYDQRFGARGEDRAFGLRYLLGF</sequence>
<evidence type="ECO:0000256" key="3">
    <source>
        <dbReference type="ARBA" id="ARBA00022729"/>
    </source>
</evidence>
<dbReference type="PROSITE" id="PS51892">
    <property type="entry name" value="SUBTILASE"/>
    <property type="match status" value="1"/>
</dbReference>
<evidence type="ECO:0000256" key="1">
    <source>
        <dbReference type="ARBA" id="ARBA00011073"/>
    </source>
</evidence>
<feature type="domain" description="Autotransporter" evidence="8">
    <location>
        <begin position="669"/>
        <end position="938"/>
    </location>
</feature>
<feature type="compositionally biased region" description="Pro residues" evidence="7">
    <location>
        <begin position="33"/>
        <end position="59"/>
    </location>
</feature>
<dbReference type="InterPro" id="IPR036709">
    <property type="entry name" value="Autotransporte_beta_dom_sf"/>
</dbReference>
<evidence type="ECO:0000313" key="10">
    <source>
        <dbReference type="Proteomes" id="UP000623958"/>
    </source>
</evidence>